<evidence type="ECO:0000256" key="4">
    <source>
        <dbReference type="SAM" id="MobiDB-lite"/>
    </source>
</evidence>
<dbReference type="InterPro" id="IPR043129">
    <property type="entry name" value="ATPase_NBD"/>
</dbReference>
<dbReference type="SUPFAM" id="SSF53067">
    <property type="entry name" value="Actin-like ATPase domain"/>
    <property type="match status" value="1"/>
</dbReference>
<dbReference type="RefSeq" id="WP_115280614.1">
    <property type="nucleotide sequence ID" value="NZ_AP022600.1"/>
</dbReference>
<feature type="compositionally biased region" description="Low complexity" evidence="4">
    <location>
        <begin position="450"/>
        <end position="461"/>
    </location>
</feature>
<evidence type="ECO:0000313" key="5">
    <source>
        <dbReference type="EMBL" id="STZ61750.1"/>
    </source>
</evidence>
<feature type="compositionally biased region" description="Pro residues" evidence="4">
    <location>
        <begin position="462"/>
        <end position="478"/>
    </location>
</feature>
<accession>A0A378TM87</accession>
<dbReference type="Gene3D" id="3.30.420.40">
    <property type="match status" value="2"/>
</dbReference>
<keyword evidence="1" id="KW-0547">Nucleotide-binding</keyword>
<sequence length="627" mass="63053">MTGETVQAVGLSIGATGVAAVTSDTAVVRTPVLTLTERQLPVVGTPEENPQRRATAQDRVLADFVDRVGDPVGILASDGSSHLGERVLAEALRSLTRLAGGLGPQVRPAVSYPAHWRTREVDALRAALRDVPEWSRAAVPLIPDATAAAIALHRTPGLPTRGVIALCDFGGSGTSVTLLDAAAGYRPIGPTVRHLDFSGDLVDQALLTHVMGGLADAGAVDLSSTSAIGSLTALRRSCRSAKERLSQATVKTLPVDLPGHRGEVRLTRTELDEVVRAPLRGVLAALDDTIQRNGLRPADVVAVATVGGAAAMVAVTATLSHALRAPVITAVRPALAAATGAALHALRSADDSGTTAMVPASMTSTMAAAVPDPAPALAWSQADDVPESADGDGWTGARPYVEFVAEPQQSGEADVVAPWHRRPALAVGAAAALLLVTAGGVGIAMTGDSTATQTAGPSAAAPAPPPAAEPVVAQPPSPVPVVQQIQPVTGMPAPVTRNKVIRGAAPAPAAPPPAAPATTAPPTSTPPTTTTAPPTTTPPTTTTAPPTTTPPSTTTAPPTTTPPNTPTPSSTTPSTAAPPASSAPETPVPQPDPPASDPVPQDGQAPPWTLPPLPIIPELPALGAPQG</sequence>
<dbReference type="GO" id="GO:0005524">
    <property type="term" value="F:ATP binding"/>
    <property type="evidence" value="ECO:0007669"/>
    <property type="project" value="UniProtKB-KW"/>
</dbReference>
<dbReference type="GO" id="GO:0140662">
    <property type="term" value="F:ATP-dependent protein folding chaperone"/>
    <property type="evidence" value="ECO:0007669"/>
    <property type="project" value="InterPro"/>
</dbReference>
<dbReference type="Proteomes" id="UP000254978">
    <property type="component" value="Unassembled WGS sequence"/>
</dbReference>
<feature type="compositionally biased region" description="Low complexity" evidence="4">
    <location>
        <begin position="598"/>
        <end position="607"/>
    </location>
</feature>
<evidence type="ECO:0000256" key="1">
    <source>
        <dbReference type="ARBA" id="ARBA00022741"/>
    </source>
</evidence>
<protein>
    <submittedName>
        <fullName evidence="5">Molecular chaperone</fullName>
    </submittedName>
</protein>
<gene>
    <name evidence="5" type="primary">dnaK_4</name>
    <name evidence="5" type="ORF">NCTC10821_05308</name>
</gene>
<dbReference type="Gene3D" id="3.90.640.10">
    <property type="entry name" value="Actin, Chain A, domain 4"/>
    <property type="match status" value="1"/>
</dbReference>
<organism evidence="5 6">
    <name type="scientific">Mycolicibacterium tokaiense</name>
    <dbReference type="NCBI Taxonomy" id="39695"/>
    <lineage>
        <taxon>Bacteria</taxon>
        <taxon>Bacillati</taxon>
        <taxon>Actinomycetota</taxon>
        <taxon>Actinomycetes</taxon>
        <taxon>Mycobacteriales</taxon>
        <taxon>Mycobacteriaceae</taxon>
        <taxon>Mycolicibacterium</taxon>
    </lineage>
</organism>
<keyword evidence="6" id="KW-1185">Reference proteome</keyword>
<dbReference type="PANTHER" id="PTHR42749:SF1">
    <property type="entry name" value="CELL SHAPE-DETERMINING PROTEIN MREB"/>
    <property type="match status" value="1"/>
</dbReference>
<dbReference type="Pfam" id="PF00012">
    <property type="entry name" value="HSP70"/>
    <property type="match status" value="1"/>
</dbReference>
<evidence type="ECO:0000256" key="3">
    <source>
        <dbReference type="ARBA" id="ARBA00023186"/>
    </source>
</evidence>
<feature type="compositionally biased region" description="Low complexity" evidence="4">
    <location>
        <begin position="516"/>
        <end position="558"/>
    </location>
</feature>
<dbReference type="InterPro" id="IPR013126">
    <property type="entry name" value="Hsp_70_fam"/>
</dbReference>
<dbReference type="EMBL" id="UGQT01000001">
    <property type="protein sequence ID" value="STZ61750.1"/>
    <property type="molecule type" value="Genomic_DNA"/>
</dbReference>
<feature type="compositionally biased region" description="Pro residues" evidence="4">
    <location>
        <begin position="586"/>
        <end position="597"/>
    </location>
</feature>
<keyword evidence="2" id="KW-0067">ATP-binding</keyword>
<reference evidence="5 6" key="1">
    <citation type="submission" date="2018-06" db="EMBL/GenBank/DDBJ databases">
        <authorList>
            <consortium name="Pathogen Informatics"/>
            <person name="Doyle S."/>
        </authorList>
    </citation>
    <scope>NUCLEOTIDE SEQUENCE [LARGE SCALE GENOMIC DNA]</scope>
    <source>
        <strain evidence="5 6">NCTC10821</strain>
    </source>
</reference>
<feature type="region of interest" description="Disordered" evidence="4">
    <location>
        <begin position="450"/>
        <end position="478"/>
    </location>
</feature>
<proteinExistence type="predicted"/>
<dbReference type="AlphaFoldDB" id="A0A378TM87"/>
<evidence type="ECO:0000256" key="2">
    <source>
        <dbReference type="ARBA" id="ARBA00022840"/>
    </source>
</evidence>
<feature type="compositionally biased region" description="Pro residues" evidence="4">
    <location>
        <begin position="608"/>
        <end position="617"/>
    </location>
</feature>
<feature type="region of interest" description="Disordered" evidence="4">
    <location>
        <begin position="504"/>
        <end position="627"/>
    </location>
</feature>
<name>A0A378TM87_9MYCO</name>
<evidence type="ECO:0000313" key="6">
    <source>
        <dbReference type="Proteomes" id="UP000254978"/>
    </source>
</evidence>
<feature type="compositionally biased region" description="Low complexity" evidence="4">
    <location>
        <begin position="618"/>
        <end position="627"/>
    </location>
</feature>
<dbReference type="OrthoDB" id="5173286at2"/>
<keyword evidence="3" id="KW-0143">Chaperone</keyword>
<dbReference type="PANTHER" id="PTHR42749">
    <property type="entry name" value="CELL SHAPE-DETERMINING PROTEIN MREB"/>
    <property type="match status" value="1"/>
</dbReference>
<feature type="compositionally biased region" description="Low complexity" evidence="4">
    <location>
        <begin position="567"/>
        <end position="585"/>
    </location>
</feature>